<name>A0A412IDG5_9BACE</name>
<gene>
    <name evidence="1" type="ORF">DWX97_18730</name>
</gene>
<organism evidence="1 2">
    <name type="scientific">Bacteroides cellulosilyticus</name>
    <dbReference type="NCBI Taxonomy" id="246787"/>
    <lineage>
        <taxon>Bacteria</taxon>
        <taxon>Pseudomonadati</taxon>
        <taxon>Bacteroidota</taxon>
        <taxon>Bacteroidia</taxon>
        <taxon>Bacteroidales</taxon>
        <taxon>Bacteroidaceae</taxon>
        <taxon>Bacteroides</taxon>
    </lineage>
</organism>
<accession>A0A412IDG5</accession>
<comment type="caution">
    <text evidence="1">The sequence shown here is derived from an EMBL/GenBank/DDBJ whole genome shotgun (WGS) entry which is preliminary data.</text>
</comment>
<reference evidence="1 2" key="1">
    <citation type="submission" date="2018-08" db="EMBL/GenBank/DDBJ databases">
        <title>A genome reference for cultivated species of the human gut microbiota.</title>
        <authorList>
            <person name="Zou Y."/>
            <person name="Xue W."/>
            <person name="Luo G."/>
        </authorList>
    </citation>
    <scope>NUCLEOTIDE SEQUENCE [LARGE SCALE GENOMIC DNA]</scope>
    <source>
        <strain evidence="1 2">AF22-3AC</strain>
    </source>
</reference>
<protein>
    <submittedName>
        <fullName evidence="1">DUF4276 family protein</fullName>
    </submittedName>
</protein>
<dbReference type="Proteomes" id="UP000283341">
    <property type="component" value="Unassembled WGS sequence"/>
</dbReference>
<dbReference type="AlphaFoldDB" id="A0A412IDG5"/>
<dbReference type="InterPro" id="IPR025455">
    <property type="entry name" value="DUF4276"/>
</dbReference>
<dbReference type="Pfam" id="PF14103">
    <property type="entry name" value="DUF4276"/>
    <property type="match status" value="1"/>
</dbReference>
<dbReference type="SUPFAM" id="SSF52540">
    <property type="entry name" value="P-loop containing nucleoside triphosphate hydrolases"/>
    <property type="match status" value="1"/>
</dbReference>
<evidence type="ECO:0000313" key="2">
    <source>
        <dbReference type="Proteomes" id="UP000283341"/>
    </source>
</evidence>
<proteinExistence type="predicted"/>
<evidence type="ECO:0000313" key="1">
    <source>
        <dbReference type="EMBL" id="RGS34869.1"/>
    </source>
</evidence>
<dbReference type="EMBL" id="QRVJ01000019">
    <property type="protein sequence ID" value="RGS34869.1"/>
    <property type="molecule type" value="Genomic_DNA"/>
</dbReference>
<sequence length="168" mass="19738">MIEQIFIENYKSIRNAKIRLNSLNVLIGSNGVGKSNFISFFELVQAMLNQRLGSYILSRGGIERILYQERKQSDFIRSLIDFKKWSVKSSHIGQVEEMERCIKDDIKDVRFIPYIQLHEFEALLFASNEGFNSFFDEIQKEKAQQIINSYDIRKILIQPRKVHLPNGY</sequence>
<dbReference type="Gene3D" id="3.40.50.300">
    <property type="entry name" value="P-loop containing nucleotide triphosphate hydrolases"/>
    <property type="match status" value="1"/>
</dbReference>
<dbReference type="RefSeq" id="WP_118403275.1">
    <property type="nucleotide sequence ID" value="NZ_JADNFX010000042.1"/>
</dbReference>
<dbReference type="InterPro" id="IPR027417">
    <property type="entry name" value="P-loop_NTPase"/>
</dbReference>